<name>A0A151R2L0_CAJCA</name>
<dbReference type="InterPro" id="IPR011050">
    <property type="entry name" value="Pectin_lyase_fold/virulence"/>
</dbReference>
<proteinExistence type="inferred from homology"/>
<dbReference type="InterPro" id="IPR006626">
    <property type="entry name" value="PbH1"/>
</dbReference>
<dbReference type="OMA" id="NITFRGW"/>
<dbReference type="AlphaFoldDB" id="A0A151R2L0"/>
<dbReference type="Proteomes" id="UP000075243">
    <property type="component" value="Unassembled WGS sequence"/>
</dbReference>
<keyword evidence="7" id="KW-0961">Cell wall biogenesis/degradation</keyword>
<evidence type="ECO:0000256" key="3">
    <source>
        <dbReference type="ARBA" id="ARBA00022512"/>
    </source>
</evidence>
<sequence length="356" mass="37942">MVCILIMKAIVSAFTQACAATTPSKIVIPAGKYIMGSVDVKGPCKAPIELQVDGTISAPTDATTLKGVEYWFKISHVNSFTLSGVGVFDGLGPSAWKQNDCTKNKDCKMLCMNFGFHFLNDSTIRDVTSKDSKNFHVNVLECGNVTFDGFKIIAPAESPNTDGIHIGRSNGVKILNTNIGTGDDCISIGDGTSNVVVQNVNCGPGHGISVGSLGRYENEEPVEGLLVKNCTLKNTDNGVRIKTWPSDLGATVTDMNFEDITMINVSNPIIVDQEYCPWNQCTKEKPSKIKISKVSFKNIKGTSGTKEGMSLICSKGVPCEEVQIADVDLTFNGAETSAKCANVKPIITGKAPVCAA</sequence>
<dbReference type="GO" id="GO:0004650">
    <property type="term" value="F:polygalacturonase activity"/>
    <property type="evidence" value="ECO:0007669"/>
    <property type="project" value="InterPro"/>
</dbReference>
<keyword evidence="5 9" id="KW-0378">Hydrolase</keyword>
<organism evidence="11 12">
    <name type="scientific">Cajanus cajan</name>
    <name type="common">Pigeon pea</name>
    <name type="synonym">Cajanus indicus</name>
    <dbReference type="NCBI Taxonomy" id="3821"/>
    <lineage>
        <taxon>Eukaryota</taxon>
        <taxon>Viridiplantae</taxon>
        <taxon>Streptophyta</taxon>
        <taxon>Embryophyta</taxon>
        <taxon>Tracheophyta</taxon>
        <taxon>Spermatophyta</taxon>
        <taxon>Magnoliopsida</taxon>
        <taxon>eudicotyledons</taxon>
        <taxon>Gunneridae</taxon>
        <taxon>Pentapetalae</taxon>
        <taxon>rosids</taxon>
        <taxon>fabids</taxon>
        <taxon>Fabales</taxon>
        <taxon>Fabaceae</taxon>
        <taxon>Papilionoideae</taxon>
        <taxon>50 kb inversion clade</taxon>
        <taxon>NPAAA clade</taxon>
        <taxon>indigoferoid/millettioid clade</taxon>
        <taxon>Phaseoleae</taxon>
        <taxon>Cajanus</taxon>
    </lineage>
</organism>
<evidence type="ECO:0000256" key="7">
    <source>
        <dbReference type="ARBA" id="ARBA00023316"/>
    </source>
</evidence>
<dbReference type="InterPro" id="IPR012334">
    <property type="entry name" value="Pectin_lyas_fold"/>
</dbReference>
<dbReference type="SUPFAM" id="SSF51126">
    <property type="entry name" value="Pectin lyase-like"/>
    <property type="match status" value="1"/>
</dbReference>
<keyword evidence="10" id="KW-0732">Signal</keyword>
<dbReference type="STRING" id="3821.A0A151R2L0"/>
<keyword evidence="6 9" id="KW-0326">Glycosidase</keyword>
<accession>A0A151R2L0</accession>
<dbReference type="GO" id="GO:0071555">
    <property type="term" value="P:cell wall organization"/>
    <property type="evidence" value="ECO:0007669"/>
    <property type="project" value="UniProtKB-KW"/>
</dbReference>
<dbReference type="SMART" id="SM00710">
    <property type="entry name" value="PbH1"/>
    <property type="match status" value="5"/>
</dbReference>
<protein>
    <submittedName>
        <fullName evidence="11">Polygalacturonase</fullName>
    </submittedName>
</protein>
<dbReference type="GO" id="GO:0005975">
    <property type="term" value="P:carbohydrate metabolic process"/>
    <property type="evidence" value="ECO:0007669"/>
    <property type="project" value="InterPro"/>
</dbReference>
<dbReference type="Gene3D" id="2.160.20.10">
    <property type="entry name" value="Single-stranded right-handed beta-helix, Pectin lyase-like"/>
    <property type="match status" value="1"/>
</dbReference>
<evidence type="ECO:0000256" key="2">
    <source>
        <dbReference type="ARBA" id="ARBA00008834"/>
    </source>
</evidence>
<comment type="subcellular location">
    <subcellularLocation>
        <location evidence="1">Secreted</location>
        <location evidence="1">Cell wall</location>
    </subcellularLocation>
</comment>
<gene>
    <name evidence="11" type="ORF">KK1_042070</name>
</gene>
<feature type="active site" evidence="8">
    <location>
        <position position="206"/>
    </location>
</feature>
<evidence type="ECO:0000256" key="9">
    <source>
        <dbReference type="RuleBase" id="RU361169"/>
    </source>
</evidence>
<dbReference type="PROSITE" id="PS00502">
    <property type="entry name" value="POLYGALACTURONASE"/>
    <property type="match status" value="1"/>
</dbReference>
<evidence type="ECO:0000256" key="6">
    <source>
        <dbReference type="ARBA" id="ARBA00023295"/>
    </source>
</evidence>
<evidence type="ECO:0000313" key="12">
    <source>
        <dbReference type="Proteomes" id="UP000075243"/>
    </source>
</evidence>
<keyword evidence="12" id="KW-1185">Reference proteome</keyword>
<feature type="chain" id="PRO_5007587689" evidence="10">
    <location>
        <begin position="20"/>
        <end position="356"/>
    </location>
</feature>
<evidence type="ECO:0000256" key="8">
    <source>
        <dbReference type="PROSITE-ProRule" id="PRU10052"/>
    </source>
</evidence>
<evidence type="ECO:0000313" key="11">
    <source>
        <dbReference type="EMBL" id="KYP36780.1"/>
    </source>
</evidence>
<dbReference type="Gramene" id="C.cajan_41994.t">
    <property type="protein sequence ID" value="C.cajan_41994.t"/>
    <property type="gene ID" value="C.cajan_41994"/>
</dbReference>
<evidence type="ECO:0000256" key="10">
    <source>
        <dbReference type="SAM" id="SignalP"/>
    </source>
</evidence>
<dbReference type="EMBL" id="KQ484174">
    <property type="protein sequence ID" value="KYP36780.1"/>
    <property type="molecule type" value="Genomic_DNA"/>
</dbReference>
<keyword evidence="3" id="KW-0134">Cell wall</keyword>
<feature type="signal peptide" evidence="10">
    <location>
        <begin position="1"/>
        <end position="19"/>
    </location>
</feature>
<dbReference type="InterPro" id="IPR000743">
    <property type="entry name" value="Glyco_hydro_28"/>
</dbReference>
<keyword evidence="4" id="KW-0964">Secreted</keyword>
<dbReference type="Pfam" id="PF00295">
    <property type="entry name" value="Glyco_hydro_28"/>
    <property type="match status" value="1"/>
</dbReference>
<comment type="similarity">
    <text evidence="2 9">Belongs to the glycosyl hydrolase 28 family.</text>
</comment>
<evidence type="ECO:0000256" key="5">
    <source>
        <dbReference type="ARBA" id="ARBA00022801"/>
    </source>
</evidence>
<reference evidence="11" key="1">
    <citation type="journal article" date="2012" name="Nat. Biotechnol.">
        <title>Draft genome sequence of pigeonpea (Cajanus cajan), an orphan legume crop of resource-poor farmers.</title>
        <authorList>
            <person name="Varshney R.K."/>
            <person name="Chen W."/>
            <person name="Li Y."/>
            <person name="Bharti A.K."/>
            <person name="Saxena R.K."/>
            <person name="Schlueter J.A."/>
            <person name="Donoghue M.T."/>
            <person name="Azam S."/>
            <person name="Fan G."/>
            <person name="Whaley A.M."/>
            <person name="Farmer A.D."/>
            <person name="Sheridan J."/>
            <person name="Iwata A."/>
            <person name="Tuteja R."/>
            <person name="Penmetsa R.V."/>
            <person name="Wu W."/>
            <person name="Upadhyaya H.D."/>
            <person name="Yang S.P."/>
            <person name="Shah T."/>
            <person name="Saxena K.B."/>
            <person name="Michael T."/>
            <person name="McCombie W.R."/>
            <person name="Yang B."/>
            <person name="Zhang G."/>
            <person name="Yang H."/>
            <person name="Wang J."/>
            <person name="Spillane C."/>
            <person name="Cook D.R."/>
            <person name="May G.D."/>
            <person name="Xu X."/>
            <person name="Jackson S.A."/>
        </authorList>
    </citation>
    <scope>NUCLEOTIDE SEQUENCE [LARGE SCALE GENOMIC DNA]</scope>
</reference>
<evidence type="ECO:0000256" key="1">
    <source>
        <dbReference type="ARBA" id="ARBA00004191"/>
    </source>
</evidence>
<dbReference type="PANTHER" id="PTHR31375">
    <property type="match status" value="1"/>
</dbReference>
<dbReference type="FunFam" id="2.160.20.10:FF:000004">
    <property type="entry name" value="Pectin lyase-like superfamily protein"/>
    <property type="match status" value="1"/>
</dbReference>
<evidence type="ECO:0000256" key="4">
    <source>
        <dbReference type="ARBA" id="ARBA00022525"/>
    </source>
</evidence>